<evidence type="ECO:0000256" key="1">
    <source>
        <dbReference type="SAM" id="Coils"/>
    </source>
</evidence>
<evidence type="ECO:0000313" key="5">
    <source>
        <dbReference type="Proteomes" id="UP000769022"/>
    </source>
</evidence>
<feature type="transmembrane region" description="Helical" evidence="3">
    <location>
        <begin position="941"/>
        <end position="958"/>
    </location>
</feature>
<dbReference type="KEGG" id="pphy:H7686_0001115"/>
<keyword evidence="3" id="KW-1133">Transmembrane helix</keyword>
<sequence length="963" mass="113883">MNNNINKSKLFSNKQINKSANLKINNISLSSEEQKLIFIDSNIISPDEIIAILKERIINEFLERNKIAKAFELANKDLDINFTISNNPSIQDEEKFIKELIKIDPKITLKDDVIEELNHILLKEYRKKNQLFAAYEFFVNYKLIHNKIRNSHIYQINELYKNPQIQNIKYPFYAIVLKFILEDKEKEIVNSKEQLKNMQAHFNYYNVIEKRITNEKAFENNLIEIDSQSTYQQNLLILKEKIKNQFKEKNKLAKLYDQIRTEIELSSLKPEEKLYIQNEEDYINNSLFTSVNMPTSEEKILEHFQKILLLEYQNKKNILNLYNSYLQNIIDIMLDTKSNNFITWSPTKIGIINKIINNPLFTIFLRLKIEDAQNEIMNLKKQMKDIPATLNNLENTKNELQNYVQNQLKNYFITYDREINDLKDKIQILTESNEKQDKSILDFDKRLQTLTENDRKHDSDISSFVSGLQILTESNEKQDKSILDFNKRLQTLTENDRKHDSDISSFVSGLQILTESNEKQDKSILDFNKRLQTLTENDRKHDANDERHDENNRKHDSDISSFVSGLQILTESNEKQDKSILDFNKRLQTLTENDRKHDSDISSFVSGLQILTESNEKQDKSILDFNKRLQTLTENDRKHDANDERHDENDRKHDSDISSFVSGLQILTESNEKQDKSILDFDKRLQTLTENDRKHDSDISSFVSGLQILTESNEKQDKSILDFNKRLQTLTENDRKHDANDERHDENDRKHDSDISSFVSGLQILTESNEKQDKSILDFDKRLQTLTEINQRQDKSFINVNQSLKTLTKNYQKEDETDQKQNENIKKFQNKVANLKPIYSTLNEDKYQIQEKSATKTINLNYKNPSIKEKNKNNQIFPKDNILSEKNIEFLPYQYKNKILKKQQSSLFQKFIKLVNKYSVNIYSSVNIQTWTFLFKKYSQLYLLMILCIMNISFYLLLRNNLK</sequence>
<dbReference type="Proteomes" id="UP000769022">
    <property type="component" value="Chromosome"/>
</dbReference>
<organism evidence="4 5">
    <name type="scientific">Candidatus Phytoplasma asiaticum</name>
    <dbReference type="NCBI Taxonomy" id="2763338"/>
    <lineage>
        <taxon>Bacteria</taxon>
        <taxon>Bacillati</taxon>
        <taxon>Mycoplasmatota</taxon>
        <taxon>Mollicutes</taxon>
        <taxon>Acholeplasmatales</taxon>
        <taxon>Acholeplasmataceae</taxon>
        <taxon>Candidatus Phytoplasma</taxon>
        <taxon>16SrII (Peanut WB group)</taxon>
    </lineage>
</organism>
<feature type="region of interest" description="Disordered" evidence="2">
    <location>
        <begin position="536"/>
        <end position="557"/>
    </location>
</feature>
<keyword evidence="1" id="KW-0175">Coiled coil</keyword>
<keyword evidence="3" id="KW-0812">Transmembrane</keyword>
<gene>
    <name evidence="4" type="ORF">H7686_0001115</name>
</gene>
<evidence type="ECO:0000313" key="4">
    <source>
        <dbReference type="EMBL" id="UQV27404.1"/>
    </source>
</evidence>
<evidence type="ECO:0000256" key="3">
    <source>
        <dbReference type="SAM" id="Phobius"/>
    </source>
</evidence>
<evidence type="ECO:0000256" key="2">
    <source>
        <dbReference type="SAM" id="MobiDB-lite"/>
    </source>
</evidence>
<keyword evidence="5" id="KW-1185">Reference proteome</keyword>
<feature type="region of interest" description="Disordered" evidence="2">
    <location>
        <begin position="634"/>
        <end position="655"/>
    </location>
</feature>
<accession>A0AAX3B9R7</accession>
<name>A0AAX3B9R7_9MOLU</name>
<dbReference type="EMBL" id="CP097206">
    <property type="protein sequence ID" value="UQV27404.1"/>
    <property type="molecule type" value="Genomic_DNA"/>
</dbReference>
<protein>
    <submittedName>
        <fullName evidence="4">Uncharacterized protein</fullName>
    </submittedName>
</protein>
<reference evidence="4 5" key="1">
    <citation type="submission" date="2022-05" db="EMBL/GenBank/DDBJ databases">
        <title>'Parthenium hysterophorus' phyllody phytoplasma strain PR34.</title>
        <authorList>
            <person name="Kirdat K."/>
            <person name="Tiwarekar B."/>
            <person name="Yadav A."/>
        </authorList>
    </citation>
    <scope>NUCLEOTIDE SEQUENCE [LARGE SCALE GENOMIC DNA]</scope>
    <source>
        <strain evidence="4 5">PR34</strain>
    </source>
</reference>
<keyword evidence="3" id="KW-0472">Membrane</keyword>
<dbReference type="AlphaFoldDB" id="A0AAX3B9R7"/>
<proteinExistence type="predicted"/>
<feature type="coiled-coil region" evidence="1">
    <location>
        <begin position="362"/>
        <end position="439"/>
    </location>
</feature>
<feature type="region of interest" description="Disordered" evidence="2">
    <location>
        <begin position="732"/>
        <end position="753"/>
    </location>
</feature>